<dbReference type="AlphaFoldDB" id="A0A0G1LPB0"/>
<name>A0A0G1LPB0_9BACT</name>
<comment type="caution">
    <text evidence="1">The sequence shown here is derived from an EMBL/GenBank/DDBJ whole genome shotgun (WGS) entry which is preliminary data.</text>
</comment>
<protein>
    <submittedName>
        <fullName evidence="1">Uncharacterized protein</fullName>
    </submittedName>
</protein>
<evidence type="ECO:0000313" key="2">
    <source>
        <dbReference type="Proteomes" id="UP000033945"/>
    </source>
</evidence>
<evidence type="ECO:0000313" key="1">
    <source>
        <dbReference type="EMBL" id="KKT61769.1"/>
    </source>
</evidence>
<organism evidence="1 2">
    <name type="scientific">Candidatus Giovannonibacteria bacterium GW2011_GWA2_44_26</name>
    <dbReference type="NCBI Taxonomy" id="1618648"/>
    <lineage>
        <taxon>Bacteria</taxon>
        <taxon>Candidatus Giovannoniibacteriota</taxon>
    </lineage>
</organism>
<accession>A0A0G1LPB0</accession>
<proteinExistence type="predicted"/>
<reference evidence="1 2" key="1">
    <citation type="journal article" date="2015" name="Nature">
        <title>rRNA introns, odd ribosomes, and small enigmatic genomes across a large radiation of phyla.</title>
        <authorList>
            <person name="Brown C.T."/>
            <person name="Hug L.A."/>
            <person name="Thomas B.C."/>
            <person name="Sharon I."/>
            <person name="Castelle C.J."/>
            <person name="Singh A."/>
            <person name="Wilkins M.J."/>
            <person name="Williams K.H."/>
            <person name="Banfield J.F."/>
        </authorList>
    </citation>
    <scope>NUCLEOTIDE SEQUENCE [LARGE SCALE GENOMIC DNA]</scope>
</reference>
<gene>
    <name evidence="1" type="ORF">UW55_C0024G0021</name>
</gene>
<dbReference type="Proteomes" id="UP000033945">
    <property type="component" value="Unassembled WGS sequence"/>
</dbReference>
<sequence length="516" mass="55573">MAQPIQPFSITAPGFYGLNLQDSPIDMDMKYALKASNCIIDSAGRIASRKGWAKQHTANTELSTSNVTCIGELVSNTGTVTMLSAGGGYLYKLVGTTLTTLTYGGGGSAPTISANNWQFVQLNGIGIFFQRGHDPLIYDPAVSTTTFRRLSEHATYAGTVPQANTAISAYGRIWCADTATDKNTITWSDIITPQIWTGGTAGSLDLLGVWPEGGDEIVALAAHNNFLVIFGKTQILIYSGANDPASMVLSDTISTVGCIARDSIQNVGRDLIFLSTLGLHTLGRVIQEKSSPMADLSRNVRDEIVGHTAIEANPALIKSIYSTENAFYLLTFPTASEVYCFDLRAKLENGAARMTTWTSNVPTAFCSTSTGVLYFGKAGYIGKYSTYLDDALTYRMAYISPHIDFGDPIMTSILKKIIITTVSINQPVIVKWAFDFLQRFYSQTVTVNAGAANAAYYNTSEYNSGAEYTTPVAATVVGVNASGAGRTIQVGLECNIDNKLLSLQKIDIYTKRGKLV</sequence>
<dbReference type="EMBL" id="LCIT01000024">
    <property type="protein sequence ID" value="KKT61769.1"/>
    <property type="molecule type" value="Genomic_DNA"/>
</dbReference>